<evidence type="ECO:0000313" key="7">
    <source>
        <dbReference type="EMBL" id="HJB38085.1"/>
    </source>
</evidence>
<evidence type="ECO:0000256" key="4">
    <source>
        <dbReference type="ARBA" id="ARBA00023295"/>
    </source>
</evidence>
<dbReference type="InterPro" id="IPR002241">
    <property type="entry name" value="Glyco_hydro_27"/>
</dbReference>
<dbReference type="SUPFAM" id="SSF51011">
    <property type="entry name" value="Glycosyl hydrolase domain"/>
    <property type="match status" value="1"/>
</dbReference>
<dbReference type="CDD" id="cd14792">
    <property type="entry name" value="GH27"/>
    <property type="match status" value="1"/>
</dbReference>
<dbReference type="Pfam" id="PF17801">
    <property type="entry name" value="Melibiase_C"/>
    <property type="match status" value="1"/>
</dbReference>
<evidence type="ECO:0000256" key="3">
    <source>
        <dbReference type="ARBA" id="ARBA00022801"/>
    </source>
</evidence>
<evidence type="ECO:0000313" key="8">
    <source>
        <dbReference type="Proteomes" id="UP000824214"/>
    </source>
</evidence>
<dbReference type="EMBL" id="DWXZ01000181">
    <property type="protein sequence ID" value="HJB38085.1"/>
    <property type="molecule type" value="Genomic_DNA"/>
</dbReference>
<dbReference type="EC" id="3.2.1.22" evidence="5"/>
<dbReference type="Gene3D" id="2.60.40.1180">
    <property type="entry name" value="Golgi alpha-mannosidase II"/>
    <property type="match status" value="1"/>
</dbReference>
<dbReference type="InterPro" id="IPR013780">
    <property type="entry name" value="Glyco_hydro_b"/>
</dbReference>
<evidence type="ECO:0000256" key="1">
    <source>
        <dbReference type="ARBA" id="ARBA00009743"/>
    </source>
</evidence>
<evidence type="ECO:0000256" key="2">
    <source>
        <dbReference type="ARBA" id="ARBA00022729"/>
    </source>
</evidence>
<dbReference type="Gene3D" id="3.20.20.70">
    <property type="entry name" value="Aldolase class I"/>
    <property type="match status" value="1"/>
</dbReference>
<sequence length="434" mass="49386">MEKDNVALTPPMGWNSWDCYGPAVNEEQLLGNAQYMAGHLKEYGWEYVCCDIQWSEPTAGKVSPYYVPFAWLTLDEYGRQLPAVERFPSAAGGKGFGPIAEKIHNMGLKFGIHIMRGVPRLAVHQHLPVKGADTTCDKIASDASICRWNTDMYGIDASKEGAQAYYDSIFELYASWGVDYVKVDDICNTNAYPNDPYSGEKEIEMIRKAMDKCGRPMVLSLSPGPAVIDKAWHLRQNANMWRITDDFWDQWELLLEMFWRCEVWERQVSPGCWPDCDMLPLGRLRLHLQGFSEESTWTKFTQEEQITMMSLWCIFRSPLIMGGEMRDNDAFTLSLLTNREILDMHRYGTGAHQVYRTDKAAAWRSVDTRDGGVYVALFNLSDGEKEISACWEELELEGAYTARELWSHQDQGSVEGKLAATLPAHGAKVYKLCK</sequence>
<comment type="similarity">
    <text evidence="1 5">Belongs to the glycosyl hydrolase 27 family.</text>
</comment>
<reference evidence="7" key="1">
    <citation type="journal article" date="2021" name="PeerJ">
        <title>Extensive microbial diversity within the chicken gut microbiome revealed by metagenomics and culture.</title>
        <authorList>
            <person name="Gilroy R."/>
            <person name="Ravi A."/>
            <person name="Getino M."/>
            <person name="Pursley I."/>
            <person name="Horton D.L."/>
            <person name="Alikhan N.F."/>
            <person name="Baker D."/>
            <person name="Gharbi K."/>
            <person name="Hall N."/>
            <person name="Watson M."/>
            <person name="Adriaenssens E.M."/>
            <person name="Foster-Nyarko E."/>
            <person name="Jarju S."/>
            <person name="Secka A."/>
            <person name="Antonio M."/>
            <person name="Oren A."/>
            <person name="Chaudhuri R.R."/>
            <person name="La Ragione R."/>
            <person name="Hildebrand F."/>
            <person name="Pallen M.J."/>
        </authorList>
    </citation>
    <scope>NUCLEOTIDE SEQUENCE</scope>
    <source>
        <strain evidence="7">ChiBcolR8-3208</strain>
    </source>
</reference>
<dbReference type="PANTHER" id="PTHR11452">
    <property type="entry name" value="ALPHA-GALACTOSIDASE/ALPHA-N-ACETYLGALACTOSAMINIDASE"/>
    <property type="match status" value="1"/>
</dbReference>
<keyword evidence="5" id="KW-1015">Disulfide bond</keyword>
<name>A0A9D2LYG8_9FIRM</name>
<dbReference type="SUPFAM" id="SSF51445">
    <property type="entry name" value="(Trans)glycosidases"/>
    <property type="match status" value="1"/>
</dbReference>
<feature type="domain" description="Alpha galactosidase C-terminal" evidence="6">
    <location>
        <begin position="367"/>
        <end position="432"/>
    </location>
</feature>
<dbReference type="InterPro" id="IPR041233">
    <property type="entry name" value="Melibiase_C"/>
</dbReference>
<comment type="caution">
    <text evidence="7">The sequence shown here is derived from an EMBL/GenBank/DDBJ whole genome shotgun (WGS) entry which is preliminary data.</text>
</comment>
<keyword evidence="4 5" id="KW-0326">Glycosidase</keyword>
<proteinExistence type="inferred from homology"/>
<protein>
    <recommendedName>
        <fullName evidence="5">Alpha-galactosidase</fullName>
        <ecNumber evidence="5">3.2.1.22</ecNumber>
    </recommendedName>
    <alternativeName>
        <fullName evidence="5">Melibiase</fullName>
    </alternativeName>
</protein>
<evidence type="ECO:0000259" key="6">
    <source>
        <dbReference type="Pfam" id="PF17801"/>
    </source>
</evidence>
<comment type="catalytic activity">
    <reaction evidence="5">
        <text>Hydrolysis of terminal, non-reducing alpha-D-galactose residues in alpha-D-galactosides, including galactose oligosaccharides, galactomannans and galactolipids.</text>
        <dbReference type="EC" id="3.2.1.22"/>
    </reaction>
</comment>
<dbReference type="AlphaFoldDB" id="A0A9D2LYG8"/>
<dbReference type="Proteomes" id="UP000824214">
    <property type="component" value="Unassembled WGS sequence"/>
</dbReference>
<dbReference type="PRINTS" id="PR00740">
    <property type="entry name" value="GLHYDRLASE27"/>
</dbReference>
<dbReference type="GO" id="GO:0004557">
    <property type="term" value="F:alpha-galactosidase activity"/>
    <property type="evidence" value="ECO:0007669"/>
    <property type="project" value="UniProtKB-EC"/>
</dbReference>
<dbReference type="Pfam" id="PF16499">
    <property type="entry name" value="Melibiase_2"/>
    <property type="match status" value="1"/>
</dbReference>
<keyword evidence="3 5" id="KW-0378">Hydrolase</keyword>
<reference evidence="7" key="2">
    <citation type="submission" date="2021-04" db="EMBL/GenBank/DDBJ databases">
        <authorList>
            <person name="Gilroy R."/>
        </authorList>
    </citation>
    <scope>NUCLEOTIDE SEQUENCE</scope>
    <source>
        <strain evidence="7">ChiBcolR8-3208</strain>
    </source>
</reference>
<accession>A0A9D2LYG8</accession>
<dbReference type="InterPro" id="IPR017853">
    <property type="entry name" value="GH"/>
</dbReference>
<organism evidence="7 8">
    <name type="scientific">Candidatus Acutalibacter ornithocaccae</name>
    <dbReference type="NCBI Taxonomy" id="2838416"/>
    <lineage>
        <taxon>Bacteria</taxon>
        <taxon>Bacillati</taxon>
        <taxon>Bacillota</taxon>
        <taxon>Clostridia</taxon>
        <taxon>Eubacteriales</taxon>
        <taxon>Acutalibacteraceae</taxon>
        <taxon>Acutalibacter</taxon>
    </lineage>
</organism>
<keyword evidence="2" id="KW-0732">Signal</keyword>
<dbReference type="PANTHER" id="PTHR11452:SF42">
    <property type="entry name" value="ALPHA-GALACTOSIDASE"/>
    <property type="match status" value="1"/>
</dbReference>
<gene>
    <name evidence="7" type="ORF">H9942_08475</name>
</gene>
<evidence type="ECO:0000256" key="5">
    <source>
        <dbReference type="RuleBase" id="RU361168"/>
    </source>
</evidence>
<dbReference type="GO" id="GO:0005975">
    <property type="term" value="P:carbohydrate metabolic process"/>
    <property type="evidence" value="ECO:0007669"/>
    <property type="project" value="InterPro"/>
</dbReference>
<dbReference type="InterPro" id="IPR013785">
    <property type="entry name" value="Aldolase_TIM"/>
</dbReference>